<gene>
    <name evidence="2" type="ORF">GCM10009544_36530</name>
</gene>
<accession>A0ABN1A9Q1</accession>
<sequence>MRHGELGIPGVPGRTRNGPSRARERHDDRRSTVTLALRKDVSATATDEGMVLLDETSGRYWQLNGTAARILRALLDGATPPQVAAALTARHPDLAPERANGDVTTLITTLTEARLVVPS</sequence>
<dbReference type="InterPro" id="IPR008792">
    <property type="entry name" value="PQQD"/>
</dbReference>
<reference evidence="2 3" key="1">
    <citation type="journal article" date="2019" name="Int. J. Syst. Evol. Microbiol.">
        <title>The Global Catalogue of Microorganisms (GCM) 10K type strain sequencing project: providing services to taxonomists for standard genome sequencing and annotation.</title>
        <authorList>
            <consortium name="The Broad Institute Genomics Platform"/>
            <consortium name="The Broad Institute Genome Sequencing Center for Infectious Disease"/>
            <person name="Wu L."/>
            <person name="Ma J."/>
        </authorList>
    </citation>
    <scope>NUCLEOTIDE SEQUENCE [LARGE SCALE GENOMIC DNA]</scope>
    <source>
        <strain evidence="2 3">JCM 10649</strain>
    </source>
</reference>
<dbReference type="Pfam" id="PF05402">
    <property type="entry name" value="PqqD"/>
    <property type="match status" value="1"/>
</dbReference>
<comment type="caution">
    <text evidence="2">The sequence shown here is derived from an EMBL/GenBank/DDBJ whole genome shotgun (WGS) entry which is preliminary data.</text>
</comment>
<dbReference type="InterPro" id="IPR041881">
    <property type="entry name" value="PqqD_sf"/>
</dbReference>
<feature type="compositionally biased region" description="Basic and acidic residues" evidence="1">
    <location>
        <begin position="21"/>
        <end position="32"/>
    </location>
</feature>
<organism evidence="2 3">
    <name type="scientific">Streptomyces stramineus</name>
    <dbReference type="NCBI Taxonomy" id="173861"/>
    <lineage>
        <taxon>Bacteria</taxon>
        <taxon>Bacillati</taxon>
        <taxon>Actinomycetota</taxon>
        <taxon>Actinomycetes</taxon>
        <taxon>Kitasatosporales</taxon>
        <taxon>Streptomycetaceae</taxon>
        <taxon>Streptomyces</taxon>
    </lineage>
</organism>
<dbReference type="NCBIfam" id="NF033530">
    <property type="entry name" value="lasso_PqqD_Strm"/>
    <property type="match status" value="1"/>
</dbReference>
<evidence type="ECO:0008006" key="4">
    <source>
        <dbReference type="Google" id="ProtNLM"/>
    </source>
</evidence>
<evidence type="ECO:0000313" key="2">
    <source>
        <dbReference type="EMBL" id="GAA0471123.1"/>
    </source>
</evidence>
<name>A0ABN1A9Q1_9ACTN</name>
<protein>
    <recommendedName>
        <fullName evidence="4">Lasso peptide biosynthesis PqqD family chaperone</fullName>
    </recommendedName>
</protein>
<proteinExistence type="predicted"/>
<keyword evidence="3" id="KW-1185">Reference proteome</keyword>
<dbReference type="Proteomes" id="UP001499895">
    <property type="component" value="Unassembled WGS sequence"/>
</dbReference>
<evidence type="ECO:0000313" key="3">
    <source>
        <dbReference type="Proteomes" id="UP001499895"/>
    </source>
</evidence>
<dbReference type="EMBL" id="BAAAHB010000038">
    <property type="protein sequence ID" value="GAA0471123.1"/>
    <property type="molecule type" value="Genomic_DNA"/>
</dbReference>
<feature type="region of interest" description="Disordered" evidence="1">
    <location>
        <begin position="1"/>
        <end position="32"/>
    </location>
</feature>
<dbReference type="Gene3D" id="1.10.10.1150">
    <property type="entry name" value="Coenzyme PQQ synthesis protein D (PqqD)"/>
    <property type="match status" value="1"/>
</dbReference>
<evidence type="ECO:0000256" key="1">
    <source>
        <dbReference type="SAM" id="MobiDB-lite"/>
    </source>
</evidence>